<keyword evidence="1" id="KW-0175">Coiled coil</keyword>
<name>A0AAD5VV09_9AGAR</name>
<proteinExistence type="predicted"/>
<evidence type="ECO:0000256" key="2">
    <source>
        <dbReference type="SAM" id="MobiDB-lite"/>
    </source>
</evidence>
<evidence type="ECO:0000313" key="4">
    <source>
        <dbReference type="Proteomes" id="UP001213000"/>
    </source>
</evidence>
<sequence length="461" mass="51789">MSCTQTITIASPSTRAKELALGARKLLEDLKELEAGMMTSSDWQQRPRRTSSIPSSSSERRSLPRRTSSSANPSRCQNPFSCQPFLNHSTSTTLRDATGKKHVSGEFVTFCEQLLYMNHVWKQERQFSALRASVRSLEKAKCSNAFKSFCDRLLLQNRVWQLERQIQELVVEGERDKRARVAAISRAAQQMAVDVRKEAMIEELVLELMQELQESKEAMHGMKDEHEREIREIQGDWLKEYRRLARENEQLRLQGHARLVEQQVSNELEQSLSDALDHSRQRIHELEDGDGDSTLVGDAFDQESVLFSGSSSTADEAEMDELDVDEGLSTVSSGTCVSLPRDSDWPNKSANLAKRKRHSTGTSAWLQGGSINKQRLARRQSVSLRKLDTTPYAGFSFNPLFFGNPETLVVSPSRPESAETPVKVTLKLASSAAVSSRQRTDSVTKSLRSLGPAGSRGPWRF</sequence>
<dbReference type="Proteomes" id="UP001213000">
    <property type="component" value="Unassembled WGS sequence"/>
</dbReference>
<dbReference type="AlphaFoldDB" id="A0AAD5VV09"/>
<comment type="caution">
    <text evidence="3">The sequence shown here is derived from an EMBL/GenBank/DDBJ whole genome shotgun (WGS) entry which is preliminary data.</text>
</comment>
<feature type="compositionally biased region" description="Polar residues" evidence="2">
    <location>
        <begin position="437"/>
        <end position="447"/>
    </location>
</feature>
<feature type="region of interest" description="Disordered" evidence="2">
    <location>
        <begin position="437"/>
        <end position="461"/>
    </location>
</feature>
<evidence type="ECO:0000256" key="1">
    <source>
        <dbReference type="SAM" id="Coils"/>
    </source>
</evidence>
<keyword evidence="4" id="KW-1185">Reference proteome</keyword>
<feature type="region of interest" description="Disordered" evidence="2">
    <location>
        <begin position="37"/>
        <end position="76"/>
    </location>
</feature>
<evidence type="ECO:0000313" key="3">
    <source>
        <dbReference type="EMBL" id="KAJ3570696.1"/>
    </source>
</evidence>
<dbReference type="EMBL" id="JANIEX010000223">
    <property type="protein sequence ID" value="KAJ3570696.1"/>
    <property type="molecule type" value="Genomic_DNA"/>
</dbReference>
<feature type="coiled-coil region" evidence="1">
    <location>
        <begin position="205"/>
        <end position="232"/>
    </location>
</feature>
<gene>
    <name evidence="3" type="ORF">NP233_g4226</name>
</gene>
<reference evidence="3" key="1">
    <citation type="submission" date="2022-07" db="EMBL/GenBank/DDBJ databases">
        <title>Genome Sequence of Leucocoprinus birnbaumii.</title>
        <authorList>
            <person name="Buettner E."/>
        </authorList>
    </citation>
    <scope>NUCLEOTIDE SEQUENCE</scope>
    <source>
        <strain evidence="3">VT141</strain>
    </source>
</reference>
<accession>A0AAD5VV09</accession>
<organism evidence="3 4">
    <name type="scientific">Leucocoprinus birnbaumii</name>
    <dbReference type="NCBI Taxonomy" id="56174"/>
    <lineage>
        <taxon>Eukaryota</taxon>
        <taxon>Fungi</taxon>
        <taxon>Dikarya</taxon>
        <taxon>Basidiomycota</taxon>
        <taxon>Agaricomycotina</taxon>
        <taxon>Agaricomycetes</taxon>
        <taxon>Agaricomycetidae</taxon>
        <taxon>Agaricales</taxon>
        <taxon>Agaricineae</taxon>
        <taxon>Agaricaceae</taxon>
        <taxon>Leucocoprinus</taxon>
    </lineage>
</organism>
<feature type="region of interest" description="Disordered" evidence="2">
    <location>
        <begin position="339"/>
        <end position="365"/>
    </location>
</feature>
<protein>
    <submittedName>
        <fullName evidence="3">Uncharacterized protein</fullName>
    </submittedName>
</protein>